<accession>A0A644WCB7</accession>
<dbReference type="EMBL" id="VSSQ01000799">
    <property type="protein sequence ID" value="MPM01485.1"/>
    <property type="molecule type" value="Genomic_DNA"/>
</dbReference>
<proteinExistence type="predicted"/>
<comment type="caution">
    <text evidence="1">The sequence shown here is derived from an EMBL/GenBank/DDBJ whole genome shotgun (WGS) entry which is preliminary data.</text>
</comment>
<gene>
    <name evidence="1" type="ORF">SDC9_47725</name>
</gene>
<protein>
    <submittedName>
        <fullName evidence="1">Uncharacterized protein</fullName>
    </submittedName>
</protein>
<sequence>MKNVKKGTGKHILLVLLLLIAVVAVAACGKPPVETLAARIRIDYSDTSGLLEEINKANSTQTAAAKDDPKLDSLVYQIIIDGNLGAQTNWGSKDGGDYGTGNGFLDKQCTTYDSLVMLLSEITSGEKAFGYFSCELGEATTVTKSDVASGVLQANYYRYDAAFSSDSLNTRNYIAHKNLACLVSDVAATAATSTESNNVFILVSDLAMQNESVSSQIADVLTKNVISSDSLTMSLIGIQADYVGKINNVPRSSIGIEPKRVFGEPLNSSKVYQRYLYLLIIGNPKQVYETTNKILEKCENNSNLNREGQVNSVYFSGLECVSSKTANSAGATNCTMQWKEPNLEFCGNILSYGEKIEEKNVQGYMFFFNKDEVTQEDIDTISRMPLAKIYSEAPSPTEENIRITCSFPFSLRTCIKQSGASMTEGSILLDFSASTPTVTLSQVNQLDLTVNDNKITAKITGWSTCDSGLISLYGEPVFDAESGQFQVGLVLNNSMLQQDLPMILSITLQPSFMPDRSKLLEAFDASWLTTWSMDMKQYNYDWDTHAFTFKQAKKTAYLAETFLNNLLDRQIDENIKDANAEIAYYTETFVLGVVEHNQAGTYVTSKQTVKPDTDFGWGFSKDEVDQFPKG</sequence>
<dbReference type="PROSITE" id="PS51257">
    <property type="entry name" value="PROKAR_LIPOPROTEIN"/>
    <property type="match status" value="1"/>
</dbReference>
<dbReference type="AlphaFoldDB" id="A0A644WCB7"/>
<name>A0A644WCB7_9ZZZZ</name>
<organism evidence="1">
    <name type="scientific">bioreactor metagenome</name>
    <dbReference type="NCBI Taxonomy" id="1076179"/>
    <lineage>
        <taxon>unclassified sequences</taxon>
        <taxon>metagenomes</taxon>
        <taxon>ecological metagenomes</taxon>
    </lineage>
</organism>
<evidence type="ECO:0000313" key="1">
    <source>
        <dbReference type="EMBL" id="MPM01485.1"/>
    </source>
</evidence>
<reference evidence="1" key="1">
    <citation type="submission" date="2019-08" db="EMBL/GenBank/DDBJ databases">
        <authorList>
            <person name="Kucharzyk K."/>
            <person name="Murdoch R.W."/>
            <person name="Higgins S."/>
            <person name="Loffler F."/>
        </authorList>
    </citation>
    <scope>NUCLEOTIDE SEQUENCE</scope>
</reference>